<dbReference type="Gene3D" id="3.90.810.10">
    <property type="entry name" value="CRIB domain"/>
    <property type="match status" value="1"/>
</dbReference>
<dbReference type="InterPro" id="IPR036936">
    <property type="entry name" value="CRIB_dom_sf"/>
</dbReference>
<evidence type="ECO:0000259" key="12">
    <source>
        <dbReference type="PROSITE" id="PS50003"/>
    </source>
</evidence>
<feature type="domain" description="PH" evidence="12">
    <location>
        <begin position="3"/>
        <end position="98"/>
    </location>
</feature>
<dbReference type="PROSITE" id="PS00108">
    <property type="entry name" value="PROTEIN_KINASE_ST"/>
    <property type="match status" value="1"/>
</dbReference>
<protein>
    <recommendedName>
        <fullName evidence="2">non-specific serine/threonine protein kinase</fullName>
        <ecNumber evidence="2">2.7.11.1</ecNumber>
    </recommendedName>
</protein>
<evidence type="ECO:0000256" key="3">
    <source>
        <dbReference type="ARBA" id="ARBA00022527"/>
    </source>
</evidence>
<dbReference type="InterPro" id="IPR008271">
    <property type="entry name" value="Ser/Thr_kinase_AS"/>
</dbReference>
<evidence type="ECO:0000256" key="1">
    <source>
        <dbReference type="ARBA" id="ARBA00008874"/>
    </source>
</evidence>
<dbReference type="PROSITE" id="PS00107">
    <property type="entry name" value="PROTEIN_KINASE_ATP"/>
    <property type="match status" value="1"/>
</dbReference>
<dbReference type="PANTHER" id="PTHR45832:SF22">
    <property type="entry name" value="SERINE_THREONINE-PROTEIN KINASE SAMKA-RELATED"/>
    <property type="match status" value="1"/>
</dbReference>
<evidence type="ECO:0000256" key="5">
    <source>
        <dbReference type="ARBA" id="ARBA00022741"/>
    </source>
</evidence>
<evidence type="ECO:0000256" key="6">
    <source>
        <dbReference type="ARBA" id="ARBA00022777"/>
    </source>
</evidence>
<keyword evidence="4 15" id="KW-0808">Transferase</keyword>
<dbReference type="Pfam" id="PF00069">
    <property type="entry name" value="Pkinase"/>
    <property type="match status" value="1"/>
</dbReference>
<reference evidence="15" key="1">
    <citation type="submission" date="2022-07" db="EMBL/GenBank/DDBJ databases">
        <title>Phylogenomic reconstructions and comparative analyses of Kickxellomycotina fungi.</title>
        <authorList>
            <person name="Reynolds N.K."/>
            <person name="Stajich J.E."/>
            <person name="Barry K."/>
            <person name="Grigoriev I.V."/>
            <person name="Crous P."/>
            <person name="Smith M.E."/>
        </authorList>
    </citation>
    <scope>NUCLEOTIDE SEQUENCE</scope>
    <source>
        <strain evidence="15">RSA 567</strain>
    </source>
</reference>
<evidence type="ECO:0000256" key="7">
    <source>
        <dbReference type="ARBA" id="ARBA00022840"/>
    </source>
</evidence>
<evidence type="ECO:0000256" key="8">
    <source>
        <dbReference type="ARBA" id="ARBA00047899"/>
    </source>
</evidence>
<dbReference type="CDD" id="cd13279">
    <property type="entry name" value="PH_Cla4_Ste20"/>
    <property type="match status" value="1"/>
</dbReference>
<proteinExistence type="inferred from homology"/>
<dbReference type="AlphaFoldDB" id="A0A9W8EBF2"/>
<dbReference type="Pfam" id="PF00786">
    <property type="entry name" value="PBD"/>
    <property type="match status" value="1"/>
</dbReference>
<keyword evidence="3" id="KW-0723">Serine/threonine-protein kinase</keyword>
<dbReference type="EMBL" id="JANBQB010000032">
    <property type="protein sequence ID" value="KAJ1984045.1"/>
    <property type="molecule type" value="Genomic_DNA"/>
</dbReference>
<comment type="catalytic activity">
    <reaction evidence="9">
        <text>L-seryl-[protein] + ATP = O-phospho-L-seryl-[protein] + ADP + H(+)</text>
        <dbReference type="Rhea" id="RHEA:17989"/>
        <dbReference type="Rhea" id="RHEA-COMP:9863"/>
        <dbReference type="Rhea" id="RHEA-COMP:11604"/>
        <dbReference type="ChEBI" id="CHEBI:15378"/>
        <dbReference type="ChEBI" id="CHEBI:29999"/>
        <dbReference type="ChEBI" id="CHEBI:30616"/>
        <dbReference type="ChEBI" id="CHEBI:83421"/>
        <dbReference type="ChEBI" id="CHEBI:456216"/>
        <dbReference type="EC" id="2.7.11.1"/>
    </reaction>
</comment>
<dbReference type="PROSITE" id="PS50003">
    <property type="entry name" value="PH_DOMAIN"/>
    <property type="match status" value="1"/>
</dbReference>
<dbReference type="PROSITE" id="PS50011">
    <property type="entry name" value="PROTEIN_KINASE_DOM"/>
    <property type="match status" value="1"/>
</dbReference>
<comment type="caution">
    <text evidence="15">The sequence shown here is derived from an EMBL/GenBank/DDBJ whole genome shotgun (WGS) entry which is preliminary data.</text>
</comment>
<evidence type="ECO:0000256" key="4">
    <source>
        <dbReference type="ARBA" id="ARBA00022679"/>
    </source>
</evidence>
<dbReference type="EC" id="2.7.11.1" evidence="2"/>
<dbReference type="OrthoDB" id="248923at2759"/>
<name>A0A9W8EBF2_9FUNG</name>
<feature type="region of interest" description="Disordered" evidence="11">
    <location>
        <begin position="271"/>
        <end position="291"/>
    </location>
</feature>
<feature type="region of interest" description="Disordered" evidence="11">
    <location>
        <begin position="200"/>
        <end position="229"/>
    </location>
</feature>
<dbReference type="SUPFAM" id="SSF50729">
    <property type="entry name" value="PH domain-like"/>
    <property type="match status" value="1"/>
</dbReference>
<accession>A0A9W8EBF2</accession>
<gene>
    <name evidence="15" type="primary">CLA4</name>
    <name evidence="15" type="ORF">H4R34_000907</name>
</gene>
<dbReference type="InterPro" id="IPR011993">
    <property type="entry name" value="PH-like_dom_sf"/>
</dbReference>
<dbReference type="InterPro" id="IPR051931">
    <property type="entry name" value="PAK3-like"/>
</dbReference>
<feature type="domain" description="CRIB" evidence="14">
    <location>
        <begin position="103"/>
        <end position="116"/>
    </location>
</feature>
<comment type="catalytic activity">
    <reaction evidence="8">
        <text>L-threonyl-[protein] + ATP = O-phospho-L-threonyl-[protein] + ADP + H(+)</text>
        <dbReference type="Rhea" id="RHEA:46608"/>
        <dbReference type="Rhea" id="RHEA-COMP:11060"/>
        <dbReference type="Rhea" id="RHEA-COMP:11605"/>
        <dbReference type="ChEBI" id="CHEBI:15378"/>
        <dbReference type="ChEBI" id="CHEBI:30013"/>
        <dbReference type="ChEBI" id="CHEBI:30616"/>
        <dbReference type="ChEBI" id="CHEBI:61977"/>
        <dbReference type="ChEBI" id="CHEBI:456216"/>
        <dbReference type="EC" id="2.7.11.1"/>
    </reaction>
</comment>
<dbReference type="InterPro" id="IPR000719">
    <property type="entry name" value="Prot_kinase_dom"/>
</dbReference>
<dbReference type="InterPro" id="IPR011009">
    <property type="entry name" value="Kinase-like_dom_sf"/>
</dbReference>
<dbReference type="Pfam" id="PF00169">
    <property type="entry name" value="PH"/>
    <property type="match status" value="1"/>
</dbReference>
<feature type="binding site" evidence="10">
    <location>
        <position position="375"/>
    </location>
    <ligand>
        <name>ATP</name>
        <dbReference type="ChEBI" id="CHEBI:30616"/>
    </ligand>
</feature>
<dbReference type="SUPFAM" id="SSF56112">
    <property type="entry name" value="Protein kinase-like (PK-like)"/>
    <property type="match status" value="1"/>
</dbReference>
<dbReference type="PROSITE" id="PS50108">
    <property type="entry name" value="CRIB"/>
    <property type="match status" value="1"/>
</dbReference>
<keyword evidence="7 10" id="KW-0067">ATP-binding</keyword>
<dbReference type="Gene3D" id="2.30.29.30">
    <property type="entry name" value="Pleckstrin-homology domain (PH domain)/Phosphotyrosine-binding domain (PTB)"/>
    <property type="match status" value="1"/>
</dbReference>
<dbReference type="SMART" id="SM00285">
    <property type="entry name" value="PBD"/>
    <property type="match status" value="1"/>
</dbReference>
<dbReference type="FunFam" id="3.30.200.20:FF:000705">
    <property type="entry name" value="Non-specific serine/threonine protein kinase"/>
    <property type="match status" value="1"/>
</dbReference>
<dbReference type="Gene3D" id="3.30.200.20">
    <property type="entry name" value="Phosphorylase Kinase, domain 1"/>
    <property type="match status" value="1"/>
</dbReference>
<evidence type="ECO:0000259" key="14">
    <source>
        <dbReference type="PROSITE" id="PS50108"/>
    </source>
</evidence>
<feature type="compositionally biased region" description="Pro residues" evidence="11">
    <location>
        <begin position="276"/>
        <end position="287"/>
    </location>
</feature>
<dbReference type="InterPro" id="IPR033923">
    <property type="entry name" value="PAK_BD"/>
</dbReference>
<keyword evidence="6 15" id="KW-0418">Kinase</keyword>
<evidence type="ECO:0000256" key="2">
    <source>
        <dbReference type="ARBA" id="ARBA00012513"/>
    </source>
</evidence>
<organism evidence="15 16">
    <name type="scientific">Dimargaris verticillata</name>
    <dbReference type="NCBI Taxonomy" id="2761393"/>
    <lineage>
        <taxon>Eukaryota</taxon>
        <taxon>Fungi</taxon>
        <taxon>Fungi incertae sedis</taxon>
        <taxon>Zoopagomycota</taxon>
        <taxon>Kickxellomycotina</taxon>
        <taxon>Dimargaritomycetes</taxon>
        <taxon>Dimargaritales</taxon>
        <taxon>Dimargaritaceae</taxon>
        <taxon>Dimargaris</taxon>
    </lineage>
</organism>
<dbReference type="FunFam" id="1.10.510.10:FF:000139">
    <property type="entry name" value="Non-specific serine/threonine protein kinase"/>
    <property type="match status" value="1"/>
</dbReference>
<evidence type="ECO:0000256" key="10">
    <source>
        <dbReference type="PROSITE-ProRule" id="PRU10141"/>
    </source>
</evidence>
<feature type="domain" description="Protein kinase" evidence="13">
    <location>
        <begin position="346"/>
        <end position="598"/>
    </location>
</feature>
<evidence type="ECO:0000256" key="9">
    <source>
        <dbReference type="ARBA" id="ARBA00048679"/>
    </source>
</evidence>
<feature type="compositionally biased region" description="Polar residues" evidence="11">
    <location>
        <begin position="207"/>
        <end position="221"/>
    </location>
</feature>
<evidence type="ECO:0000313" key="16">
    <source>
        <dbReference type="Proteomes" id="UP001151582"/>
    </source>
</evidence>
<dbReference type="GO" id="GO:0004674">
    <property type="term" value="F:protein serine/threonine kinase activity"/>
    <property type="evidence" value="ECO:0007669"/>
    <property type="project" value="UniProtKB-KW"/>
</dbReference>
<dbReference type="FunFam" id="3.90.810.10:FF:000005">
    <property type="entry name" value="Non-specific serine/threonine protein kinase"/>
    <property type="match status" value="1"/>
</dbReference>
<dbReference type="CDD" id="cd06614">
    <property type="entry name" value="STKc_PAK"/>
    <property type="match status" value="1"/>
</dbReference>
<dbReference type="CDD" id="cd01093">
    <property type="entry name" value="CRIB_PAK_like"/>
    <property type="match status" value="1"/>
</dbReference>
<keyword evidence="5 10" id="KW-0547">Nucleotide-binding</keyword>
<dbReference type="GO" id="GO:0005524">
    <property type="term" value="F:ATP binding"/>
    <property type="evidence" value="ECO:0007669"/>
    <property type="project" value="UniProtKB-UniRule"/>
</dbReference>
<sequence>MTTVFKKGYLYVKEDGIRLWLWPKRWTLLREATITFHRNENTYQANMVIFLKDVIGISRCDVRQYCIEIKTKDKDYYVSCKGDEELYSWLDAIYERSPMIMDVSSPTDFQHKVHVGFDQLSGMFTGLPEQWAKLLQQSAITKDDYTKNPQAVIDVLDFYTKNNEQSQGASMYNPSASMSKTAALVPKNPVTAIKKASRSWGTDDLTRSTNGYPLAPTTSSPHMPKRASPRLPELPQRMSVLFDHDQPKVLQNAAAPHNLYSQMSPAGMVQMHKATAPPPPPPPPVAQPMPDKAKSDALAALTGKMNNMQVQAKPSPKEQRLSTMTEAQVMNKLRSIVSPKDPKVLYQKIKKVGQGASGSVYVARSLSTGKKVAIKQMDLSTQPRKELLVTEINVMKESQHINIVNYIESFLIHSMELWVVMEYMEGGALTDVIDNNNISERQIATICFEVTKGLQHLHSQSIIHRDIKSDNILMSIEGQVKITDFGFCAKLSESHSKRSTMVGTPYWMAPEVVKQKAYGPKVDIWSLGIMAIEMVENEPPYLDEEPLKALYLIATNGTPTLKKPEVLSPELKSFLAECLCVDVSSRANATDLLHHEFLTKAGSLTELSSLLRFRYK</sequence>
<dbReference type="SMART" id="SM00220">
    <property type="entry name" value="S_TKc"/>
    <property type="match status" value="1"/>
</dbReference>
<evidence type="ECO:0000313" key="15">
    <source>
        <dbReference type="EMBL" id="KAJ1984045.1"/>
    </source>
</evidence>
<evidence type="ECO:0000256" key="11">
    <source>
        <dbReference type="SAM" id="MobiDB-lite"/>
    </source>
</evidence>
<dbReference type="InterPro" id="IPR000095">
    <property type="entry name" value="CRIB_dom"/>
</dbReference>
<dbReference type="SMART" id="SM00233">
    <property type="entry name" value="PH"/>
    <property type="match status" value="1"/>
</dbReference>
<keyword evidence="16" id="KW-1185">Reference proteome</keyword>
<evidence type="ECO:0000259" key="13">
    <source>
        <dbReference type="PROSITE" id="PS50011"/>
    </source>
</evidence>
<dbReference type="Proteomes" id="UP001151582">
    <property type="component" value="Unassembled WGS sequence"/>
</dbReference>
<dbReference type="InterPro" id="IPR001849">
    <property type="entry name" value="PH_domain"/>
</dbReference>
<dbReference type="InterPro" id="IPR017441">
    <property type="entry name" value="Protein_kinase_ATP_BS"/>
</dbReference>
<dbReference type="PANTHER" id="PTHR45832">
    <property type="entry name" value="SERINE/THREONINE-PROTEIN KINASE SAMKA-RELATED-RELATED"/>
    <property type="match status" value="1"/>
</dbReference>
<dbReference type="Gene3D" id="1.10.510.10">
    <property type="entry name" value="Transferase(Phosphotransferase) domain 1"/>
    <property type="match status" value="1"/>
</dbReference>
<comment type="similarity">
    <text evidence="1">Belongs to the protein kinase superfamily. STE Ser/Thr protein kinase family. STE20 subfamily.</text>
</comment>